<feature type="compositionally biased region" description="Polar residues" evidence="1">
    <location>
        <begin position="284"/>
        <end position="293"/>
    </location>
</feature>
<feature type="compositionally biased region" description="Basic and acidic residues" evidence="1">
    <location>
        <begin position="129"/>
        <end position="147"/>
    </location>
</feature>
<feature type="compositionally biased region" description="Polar residues" evidence="1">
    <location>
        <begin position="251"/>
        <end position="260"/>
    </location>
</feature>
<feature type="compositionally biased region" description="Basic and acidic residues" evidence="1">
    <location>
        <begin position="15"/>
        <end position="45"/>
    </location>
</feature>
<dbReference type="PANTHER" id="PTHR23184">
    <property type="entry name" value="TETRATRICOPEPTIDE REPEAT PROTEIN 14"/>
    <property type="match status" value="1"/>
</dbReference>
<keyword evidence="3" id="KW-1185">Reference proteome</keyword>
<feature type="compositionally biased region" description="Basic and acidic residues" evidence="1">
    <location>
        <begin position="198"/>
        <end position="232"/>
    </location>
</feature>
<sequence>MVLYSDPGLPLKSLRLREEEAAKEEKKSKNVETSAEKLRKILKEERRRKKKRRRSSSSSSTSSSSSESSSSSSSSGHRKSKKRRRKRRRPSRSRKKRHRRISSRTDMSVESKEEWYPAPANTSASFLSHKQEVVKLLGEQERSEVKGRRSRPSLSCSSVEVLDDSRGRSEDDAFSGTPQEGLSSRGKDRFWDGSSPGRDSRPSEWRCREEARGCWRAEERLSSSEKVRDRKPSSSSAGSEHARRSDRPTKEGSSQSSGCRESTRPAKEGSSLYRESASGRHSRLSSTDQNPGTRASERNEHGMSNRQYRNGQDSSQGSLKKDLPSNLLSIFSQIAQFEKEKCMKLNK</sequence>
<feature type="compositionally biased region" description="Basic residues" evidence="1">
    <location>
        <begin position="76"/>
        <end position="102"/>
    </location>
</feature>
<evidence type="ECO:0000256" key="1">
    <source>
        <dbReference type="SAM" id="MobiDB-lite"/>
    </source>
</evidence>
<feature type="compositionally biased region" description="Polar residues" evidence="1">
    <location>
        <begin position="304"/>
        <end position="318"/>
    </location>
</feature>
<dbReference type="Proteomes" id="UP000829720">
    <property type="component" value="Unassembled WGS sequence"/>
</dbReference>
<feature type="compositionally biased region" description="Low complexity" evidence="1">
    <location>
        <begin position="56"/>
        <end position="75"/>
    </location>
</feature>
<dbReference type="AlphaFoldDB" id="A0A8T3DAB1"/>
<feature type="region of interest" description="Disordered" evidence="1">
    <location>
        <begin position="1"/>
        <end position="322"/>
    </location>
</feature>
<evidence type="ECO:0000313" key="2">
    <source>
        <dbReference type="EMBL" id="KAI1891525.1"/>
    </source>
</evidence>
<organism evidence="2 3">
    <name type="scientific">Albula goreensis</name>
    <dbReference type="NCBI Taxonomy" id="1534307"/>
    <lineage>
        <taxon>Eukaryota</taxon>
        <taxon>Metazoa</taxon>
        <taxon>Chordata</taxon>
        <taxon>Craniata</taxon>
        <taxon>Vertebrata</taxon>
        <taxon>Euteleostomi</taxon>
        <taxon>Actinopterygii</taxon>
        <taxon>Neopterygii</taxon>
        <taxon>Teleostei</taxon>
        <taxon>Albuliformes</taxon>
        <taxon>Albulidae</taxon>
        <taxon>Albula</taxon>
    </lineage>
</organism>
<proteinExistence type="predicted"/>
<feature type="compositionally biased region" description="Basic and acidic residues" evidence="1">
    <location>
        <begin position="240"/>
        <end position="250"/>
    </location>
</feature>
<dbReference type="OrthoDB" id="1914839at2759"/>
<feature type="compositionally biased region" description="Basic residues" evidence="1">
    <location>
        <begin position="46"/>
        <end position="55"/>
    </location>
</feature>
<reference evidence="2" key="1">
    <citation type="submission" date="2021-01" db="EMBL/GenBank/DDBJ databases">
        <authorList>
            <person name="Zahm M."/>
            <person name="Roques C."/>
            <person name="Cabau C."/>
            <person name="Klopp C."/>
            <person name="Donnadieu C."/>
            <person name="Jouanno E."/>
            <person name="Lampietro C."/>
            <person name="Louis A."/>
            <person name="Herpin A."/>
            <person name="Echchiki A."/>
            <person name="Berthelot C."/>
            <person name="Parey E."/>
            <person name="Roest-Crollius H."/>
            <person name="Braasch I."/>
            <person name="Postlethwait J."/>
            <person name="Bobe J."/>
            <person name="Montfort J."/>
            <person name="Bouchez O."/>
            <person name="Begum T."/>
            <person name="Mejri S."/>
            <person name="Adams A."/>
            <person name="Chen W.-J."/>
            <person name="Guiguen Y."/>
        </authorList>
    </citation>
    <scope>NUCLEOTIDE SEQUENCE</scope>
    <source>
        <tissue evidence="2">Blood</tissue>
    </source>
</reference>
<comment type="caution">
    <text evidence="2">The sequence shown here is derived from an EMBL/GenBank/DDBJ whole genome shotgun (WGS) entry which is preliminary data.</text>
</comment>
<name>A0A8T3DAB1_9TELE</name>
<dbReference type="InterPro" id="IPR039190">
    <property type="entry name" value="TTC14"/>
</dbReference>
<protein>
    <submittedName>
        <fullName evidence="2">Uncharacterized protein</fullName>
    </submittedName>
</protein>
<dbReference type="PANTHER" id="PTHR23184:SF9">
    <property type="entry name" value="TETRATRICOPEPTIDE REPEAT PROTEIN 14"/>
    <property type="match status" value="1"/>
</dbReference>
<gene>
    <name evidence="2" type="ORF">AGOR_G00144700</name>
</gene>
<evidence type="ECO:0000313" key="3">
    <source>
        <dbReference type="Proteomes" id="UP000829720"/>
    </source>
</evidence>
<accession>A0A8T3DAB1</accession>
<dbReference type="EMBL" id="JAERUA010000013">
    <property type="protein sequence ID" value="KAI1891525.1"/>
    <property type="molecule type" value="Genomic_DNA"/>
</dbReference>